<sequence length="555" mass="64133">MALNMPSNASGSHAQPVISVVTAVHNQLPYNRLFFDSLSRCTYYSYELVIVNNSSTDGSEKFFSDNGAVVLDNKENVPYSAAQNQGLAVAKCRYVAFLNNDICLSPQWDRKLIEYMEDYNIDVICPCGIENMETPAATRRAMRLWRYINFIQRFRIHAKIAYDDRSLRFLLRLMYGNWEQYTATRAEKFRRFLYSGVSGYAVVVRGEVFKKVGKWNEDVAAADADLSLRMTKRQVENGDVRGFMVAGDVFVHHFIRATFRTELRRSSPWNNLRRITDLYSAADLRYLDRPRASVIIAVYNHPEFLEKVLESLTIQNETDFEVVISDDGSGPEINEVVKRYHKRFRYPIRHVWQEHDGFRKTLAANKSVAASRANYLIFIDGDCVLHSRFVERHLRRRRLHTVLSGRRVKLDEETSRALTLPDIKNRNFEKPLFHGKGCERRTAKYGVYRPYMFGPRNLAGGNYDILGCNFSVYKGDYYSINGYEERIIGRGLEDNNLCNRFKAAGMKIVNIAYESIEFHLHHSFDPVPHSRETVNEMGNPDRAWSATGICKKEIS</sequence>
<accession>D9PIV4</accession>
<dbReference type="PANTHER" id="PTHR43685">
    <property type="entry name" value="GLYCOSYLTRANSFERASE"/>
    <property type="match status" value="1"/>
</dbReference>
<feature type="domain" description="Glycosyltransferase 2-like" evidence="2">
    <location>
        <begin position="293"/>
        <end position="414"/>
    </location>
</feature>
<dbReference type="GO" id="GO:0016740">
    <property type="term" value="F:transferase activity"/>
    <property type="evidence" value="ECO:0007669"/>
    <property type="project" value="UniProtKB-KW"/>
</dbReference>
<dbReference type="PANTHER" id="PTHR43685:SF3">
    <property type="entry name" value="SLR2126 PROTEIN"/>
    <property type="match status" value="1"/>
</dbReference>
<reference evidence="4" key="1">
    <citation type="submission" date="2010-07" db="EMBL/GenBank/DDBJ databases">
        <authorList>
            <consortium name="CONSOLIDER consortium CSD2007-00005"/>
            <person name="Guazzaroni M.-E."/>
            <person name="Richter M."/>
            <person name="Garcia-Salamanca A."/>
            <person name="Yarza P."/>
            <person name="Ferrer M."/>
        </authorList>
    </citation>
    <scope>NUCLEOTIDE SEQUENCE</scope>
</reference>
<evidence type="ECO:0000256" key="1">
    <source>
        <dbReference type="ARBA" id="ARBA00022679"/>
    </source>
</evidence>
<comment type="caution">
    <text evidence="4">The sequence shown here is derived from an EMBL/GenBank/DDBJ whole genome shotgun (WGS) entry which is preliminary data.</text>
</comment>
<protein>
    <submittedName>
        <fullName evidence="4">Glycosyl transferase, family 2</fullName>
    </submittedName>
</protein>
<keyword evidence="1 4" id="KW-0808">Transferase</keyword>
<dbReference type="EMBL" id="ADZX01000461">
    <property type="protein sequence ID" value="EFK96509.1"/>
    <property type="molecule type" value="Genomic_DNA"/>
</dbReference>
<evidence type="ECO:0000313" key="4">
    <source>
        <dbReference type="EMBL" id="EFK96509.1"/>
    </source>
</evidence>
<dbReference type="Pfam" id="PF02709">
    <property type="entry name" value="Glyco_transf_7C"/>
    <property type="match status" value="1"/>
</dbReference>
<dbReference type="InterPro" id="IPR001173">
    <property type="entry name" value="Glyco_trans_2-like"/>
</dbReference>
<reference evidence="4" key="2">
    <citation type="journal article" date="2011" name="Microb. Ecol.">
        <title>Taxonomic and Functional Metagenomic Profiling of the Microbial Community in the Anoxic Sediment of a Sub-saline Shallow Lake (Laguna de Carrizo, Central Spain).</title>
        <authorList>
            <person name="Ferrer M."/>
            <person name="Guazzaroni M.E."/>
            <person name="Richter M."/>
            <person name="Garcia-Salamanca A."/>
            <person name="Yarza P."/>
            <person name="Suarez-Suarez A."/>
            <person name="Solano J."/>
            <person name="Alcaide M."/>
            <person name="van Dillewijn P."/>
            <person name="Molina-Henares M.A."/>
            <person name="Lopez-Cortes N."/>
            <person name="Al-Ramahi Y."/>
            <person name="Guerrero C."/>
            <person name="Acosta A."/>
            <person name="de Eugenio L.I."/>
            <person name="Martinez V."/>
            <person name="Marques S."/>
            <person name="Rojo F."/>
            <person name="Santero E."/>
            <person name="Genilloud O."/>
            <person name="Perez-Perez J."/>
            <person name="Rossello-Mora R."/>
            <person name="Ramos J.L."/>
        </authorList>
    </citation>
    <scope>NUCLEOTIDE SEQUENCE</scope>
</reference>
<dbReference type="InterPro" id="IPR029044">
    <property type="entry name" value="Nucleotide-diphossugar_trans"/>
</dbReference>
<name>D9PIV4_9ZZZZ</name>
<dbReference type="Pfam" id="PF00535">
    <property type="entry name" value="Glycos_transf_2"/>
    <property type="match status" value="2"/>
</dbReference>
<feature type="domain" description="Galactosyltransferase C-terminal" evidence="3">
    <location>
        <begin position="464"/>
        <end position="513"/>
    </location>
</feature>
<dbReference type="InterPro" id="IPR050834">
    <property type="entry name" value="Glycosyltransf_2"/>
</dbReference>
<evidence type="ECO:0000259" key="3">
    <source>
        <dbReference type="Pfam" id="PF02709"/>
    </source>
</evidence>
<dbReference type="AlphaFoldDB" id="D9PIV4"/>
<proteinExistence type="predicted"/>
<organism evidence="4">
    <name type="scientific">sediment metagenome</name>
    <dbReference type="NCBI Taxonomy" id="749907"/>
    <lineage>
        <taxon>unclassified sequences</taxon>
        <taxon>metagenomes</taxon>
        <taxon>ecological metagenomes</taxon>
    </lineage>
</organism>
<feature type="domain" description="Glycosyltransferase 2-like" evidence="2">
    <location>
        <begin position="19"/>
        <end position="172"/>
    </location>
</feature>
<gene>
    <name evidence="4" type="ORF">LDC_1462</name>
</gene>
<evidence type="ECO:0000259" key="2">
    <source>
        <dbReference type="Pfam" id="PF00535"/>
    </source>
</evidence>
<dbReference type="InterPro" id="IPR027791">
    <property type="entry name" value="Galactosyl_T_C"/>
</dbReference>
<dbReference type="Gene3D" id="3.90.550.10">
    <property type="entry name" value="Spore Coat Polysaccharide Biosynthesis Protein SpsA, Chain A"/>
    <property type="match status" value="2"/>
</dbReference>
<dbReference type="SUPFAM" id="SSF53448">
    <property type="entry name" value="Nucleotide-diphospho-sugar transferases"/>
    <property type="match status" value="2"/>
</dbReference>